<dbReference type="InterPro" id="IPR033749">
    <property type="entry name" value="Polyprenyl_synt_CS"/>
</dbReference>
<dbReference type="InterPro" id="IPR008949">
    <property type="entry name" value="Isoprenoid_synthase_dom_sf"/>
</dbReference>
<dbReference type="Pfam" id="PF00348">
    <property type="entry name" value="polyprenyl_synt"/>
    <property type="match status" value="1"/>
</dbReference>
<reference evidence="3" key="1">
    <citation type="journal article" date="2015" name="Nature">
        <title>Complex archaea that bridge the gap between prokaryotes and eukaryotes.</title>
        <authorList>
            <person name="Spang A."/>
            <person name="Saw J.H."/>
            <person name="Jorgensen S.L."/>
            <person name="Zaremba-Niedzwiedzka K."/>
            <person name="Martijn J."/>
            <person name="Lind A.E."/>
            <person name="van Eijk R."/>
            <person name="Schleper C."/>
            <person name="Guy L."/>
            <person name="Ettema T.J."/>
        </authorList>
    </citation>
    <scope>NUCLEOTIDE SEQUENCE</scope>
</reference>
<dbReference type="GO" id="GO:0004659">
    <property type="term" value="F:prenyltransferase activity"/>
    <property type="evidence" value="ECO:0007669"/>
    <property type="project" value="InterPro"/>
</dbReference>
<dbReference type="EMBL" id="LAZR01002027">
    <property type="protein sequence ID" value="KKN35605.1"/>
    <property type="molecule type" value="Genomic_DNA"/>
</dbReference>
<gene>
    <name evidence="3" type="ORF">LCGC14_0782150</name>
</gene>
<dbReference type="PROSITE" id="PS00444">
    <property type="entry name" value="POLYPRENYL_SYNTHASE_2"/>
    <property type="match status" value="1"/>
</dbReference>
<evidence type="ECO:0000256" key="1">
    <source>
        <dbReference type="ARBA" id="ARBA00022723"/>
    </source>
</evidence>
<sequence length="347" mass="38165">MVLTYEKWETRVKEVEQEIRDVLKGGGTPLNIACSYQMGLCTKDGVEADLTKGKFLRPTLLMLMCTGLGGKSETALSAAACLELIHRSSLVFDDIQDNGLDRNGRPTIPAVWGSNQAINAGNALSCYARLALQRMRGKGCPESVVLDVMDVLERMVIRICEGQWQDLAFQKGEIGIHKPISFYMDMARNKTGALFAAACEVGAMIAGSPPSVQYAAHRFGEFLGLAFQIHDDYLGIWGDETEVGKTANDLMEKKHSLPVAIALERIPNEHVMPMKCMVHVLNSPFISPQDAVVIRETMEANGIDKQTLSMERQIASDAEKALRTIPVNTAELEGLLNFIKAGMERTF</sequence>
<organism evidence="3">
    <name type="scientific">marine sediment metagenome</name>
    <dbReference type="NCBI Taxonomy" id="412755"/>
    <lineage>
        <taxon>unclassified sequences</taxon>
        <taxon>metagenomes</taxon>
        <taxon>ecological metagenomes</taxon>
    </lineage>
</organism>
<dbReference type="GO" id="GO:0046872">
    <property type="term" value="F:metal ion binding"/>
    <property type="evidence" value="ECO:0007669"/>
    <property type="project" value="UniProtKB-KW"/>
</dbReference>
<dbReference type="PANTHER" id="PTHR12001">
    <property type="entry name" value="GERANYLGERANYL PYROPHOSPHATE SYNTHASE"/>
    <property type="match status" value="1"/>
</dbReference>
<dbReference type="AlphaFoldDB" id="A0A0F9PVF8"/>
<dbReference type="PANTHER" id="PTHR12001:SF86">
    <property type="entry name" value="GERANYLGERANYL DIPHOSPHATE SYNTHASE"/>
    <property type="match status" value="1"/>
</dbReference>
<dbReference type="InterPro" id="IPR000092">
    <property type="entry name" value="Polyprenyl_synt"/>
</dbReference>
<proteinExistence type="predicted"/>
<keyword evidence="2" id="KW-0460">Magnesium</keyword>
<evidence type="ECO:0000256" key="2">
    <source>
        <dbReference type="ARBA" id="ARBA00022842"/>
    </source>
</evidence>
<dbReference type="GO" id="GO:0008299">
    <property type="term" value="P:isoprenoid biosynthetic process"/>
    <property type="evidence" value="ECO:0007669"/>
    <property type="project" value="InterPro"/>
</dbReference>
<evidence type="ECO:0000313" key="3">
    <source>
        <dbReference type="EMBL" id="KKN35605.1"/>
    </source>
</evidence>
<dbReference type="Gene3D" id="1.10.600.10">
    <property type="entry name" value="Farnesyl Diphosphate Synthase"/>
    <property type="match status" value="1"/>
</dbReference>
<dbReference type="CDD" id="cd00685">
    <property type="entry name" value="Trans_IPPS_HT"/>
    <property type="match status" value="1"/>
</dbReference>
<comment type="caution">
    <text evidence="3">The sequence shown here is derived from an EMBL/GenBank/DDBJ whole genome shotgun (WGS) entry which is preliminary data.</text>
</comment>
<dbReference type="SUPFAM" id="SSF48576">
    <property type="entry name" value="Terpenoid synthases"/>
    <property type="match status" value="1"/>
</dbReference>
<name>A0A0F9PVF8_9ZZZZ</name>
<protein>
    <recommendedName>
        <fullName evidence="4">Polyprenyl synthetase</fullName>
    </recommendedName>
</protein>
<accession>A0A0F9PVF8</accession>
<evidence type="ECO:0008006" key="4">
    <source>
        <dbReference type="Google" id="ProtNLM"/>
    </source>
</evidence>
<keyword evidence="1" id="KW-0479">Metal-binding</keyword>
<dbReference type="SFLD" id="SFLDS00005">
    <property type="entry name" value="Isoprenoid_Synthase_Type_I"/>
    <property type="match status" value="1"/>
</dbReference>